<proteinExistence type="predicted"/>
<feature type="transmembrane region" description="Helical" evidence="1">
    <location>
        <begin position="68"/>
        <end position="91"/>
    </location>
</feature>
<sequence length="133" mass="15488">MNYFEALSIGFGLVMILTRPLIHLFPQRWADFEMDRVYTRRQPIWVWLAGGFGLGLVAFTWYRHFTHGVPYSIVVTLIISLTLVKLSQVLFNYQQFRAFAERVLKRERTTMNLISVATALLGLVLVSMGIWLY</sequence>
<comment type="caution">
    <text evidence="2">The sequence shown here is derived from an EMBL/GenBank/DDBJ whole genome shotgun (WGS) entry which is preliminary data.</text>
</comment>
<accession>A0A7C1FGZ6</accession>
<dbReference type="AlphaFoldDB" id="A0A7C1FGZ6"/>
<keyword evidence="1" id="KW-0812">Transmembrane</keyword>
<keyword evidence="1" id="KW-0472">Membrane</keyword>
<dbReference type="EMBL" id="DSMG01000135">
    <property type="protein sequence ID" value="HDX32479.1"/>
    <property type="molecule type" value="Genomic_DNA"/>
</dbReference>
<feature type="transmembrane region" description="Helical" evidence="1">
    <location>
        <begin position="44"/>
        <end position="62"/>
    </location>
</feature>
<feature type="transmembrane region" description="Helical" evidence="1">
    <location>
        <begin position="112"/>
        <end position="132"/>
    </location>
</feature>
<evidence type="ECO:0000256" key="1">
    <source>
        <dbReference type="SAM" id="Phobius"/>
    </source>
</evidence>
<feature type="transmembrane region" description="Helical" evidence="1">
    <location>
        <begin position="6"/>
        <end position="24"/>
    </location>
</feature>
<name>A0A7C1FGZ6_9CHLR</name>
<reference evidence="2" key="1">
    <citation type="journal article" date="2020" name="mSystems">
        <title>Genome- and Community-Level Interaction Insights into Carbon Utilization and Element Cycling Functions of Hydrothermarchaeota in Hydrothermal Sediment.</title>
        <authorList>
            <person name="Zhou Z."/>
            <person name="Liu Y."/>
            <person name="Xu W."/>
            <person name="Pan J."/>
            <person name="Luo Z.H."/>
            <person name="Li M."/>
        </authorList>
    </citation>
    <scope>NUCLEOTIDE SEQUENCE [LARGE SCALE GENOMIC DNA]</scope>
    <source>
        <strain evidence="2">SpSt-289</strain>
    </source>
</reference>
<evidence type="ECO:0000313" key="2">
    <source>
        <dbReference type="EMBL" id="HDX32479.1"/>
    </source>
</evidence>
<gene>
    <name evidence="2" type="ORF">ENQ20_13480</name>
</gene>
<keyword evidence="1" id="KW-1133">Transmembrane helix</keyword>
<organism evidence="2">
    <name type="scientific">Caldilinea aerophila</name>
    <dbReference type="NCBI Taxonomy" id="133453"/>
    <lineage>
        <taxon>Bacteria</taxon>
        <taxon>Bacillati</taxon>
        <taxon>Chloroflexota</taxon>
        <taxon>Caldilineae</taxon>
        <taxon>Caldilineales</taxon>
        <taxon>Caldilineaceae</taxon>
        <taxon>Caldilinea</taxon>
    </lineage>
</organism>
<protein>
    <submittedName>
        <fullName evidence="2">Uncharacterized protein</fullName>
    </submittedName>
</protein>